<name>A0ABT7AB54_9ACTN</name>
<evidence type="ECO:0000313" key="4">
    <source>
        <dbReference type="Proteomes" id="UP001214441"/>
    </source>
</evidence>
<feature type="domain" description="BACON" evidence="2">
    <location>
        <begin position="450"/>
        <end position="516"/>
    </location>
</feature>
<feature type="compositionally biased region" description="Acidic residues" evidence="1">
    <location>
        <begin position="395"/>
        <end position="406"/>
    </location>
</feature>
<evidence type="ECO:0000259" key="2">
    <source>
        <dbReference type="Pfam" id="PF19190"/>
    </source>
</evidence>
<comment type="caution">
    <text evidence="3">The sequence shown here is derived from an EMBL/GenBank/DDBJ whole genome shotgun (WGS) entry which is preliminary data.</text>
</comment>
<feature type="compositionally biased region" description="Pro residues" evidence="1">
    <location>
        <begin position="544"/>
        <end position="558"/>
    </location>
</feature>
<feature type="compositionally biased region" description="Low complexity" evidence="1">
    <location>
        <begin position="128"/>
        <end position="162"/>
    </location>
</feature>
<sequence length="601" mass="62653">MTSRREHPTNPTGAPPAHPVNRPTHHECDDPYLDGLFTYCLSVMCEHEAALAALGEALALADRQRARGRAPQDPGLRRPWLYALARWTCSRRLAEQKERERELIADRMGGSGAGERDPDPRQKRSGGTPSATPDSTAPASAAAPASPAASLAPGAPASPAPVWGEALSETARARRRRELAALAWPEAAGTAPAQREALELSVRHGLPEHEVAAVLSLTPGAAGDLLAHAACEVERTRAALTVVESGGCSAVSRLAGDDRLLLGTALRRELVRHVDECPRCRRAAEHTIAGVTWPGTAPATAALAVLEAPRAAVHAATETVRRARAQRVPRFDRAGFPLEETDRTARRDRLRSKAVTTTVVATVLASPVLALWAAYRGAPVTGEPQADRSVAASEGEGEGEPGDDSLDGQRYEKAGRPHPYARASGTGGRAARRSGIGVEVERLNGGERGPGRLTVVAEPLGNGSLVTLTATGPSPVRWSAAADAPWLTLSRAGGVLRPGDSASLRALVDPTRAPAGSWTARVRIDPARAVVTLTGHNASRPAHTPTPAPPTTPPPSAPGTPTRPSHDPTPTPPPSSSPTSGPAPAPPSSGPHRPTPAPTAR</sequence>
<dbReference type="Pfam" id="PF19190">
    <property type="entry name" value="BACON_2"/>
    <property type="match status" value="1"/>
</dbReference>
<feature type="region of interest" description="Disordered" evidence="1">
    <location>
        <begin position="1"/>
        <end position="23"/>
    </location>
</feature>
<proteinExistence type="predicted"/>
<feature type="region of interest" description="Disordered" evidence="1">
    <location>
        <begin position="381"/>
        <end position="451"/>
    </location>
</feature>
<keyword evidence="4" id="KW-1185">Reference proteome</keyword>
<gene>
    <name evidence="3" type="ORF">NMN56_040005</name>
</gene>
<accession>A0ABT7AB54</accession>
<dbReference type="RefSeq" id="WP_283742558.1">
    <property type="nucleotide sequence ID" value="NZ_JANCPR020000072.1"/>
</dbReference>
<feature type="region of interest" description="Disordered" evidence="1">
    <location>
        <begin position="536"/>
        <end position="601"/>
    </location>
</feature>
<feature type="region of interest" description="Disordered" evidence="1">
    <location>
        <begin position="102"/>
        <end position="162"/>
    </location>
</feature>
<organism evidence="3 4">
    <name type="scientific">Streptomyces iconiensis</name>
    <dbReference type="NCBI Taxonomy" id="1384038"/>
    <lineage>
        <taxon>Bacteria</taxon>
        <taxon>Bacillati</taxon>
        <taxon>Actinomycetota</taxon>
        <taxon>Actinomycetes</taxon>
        <taxon>Kitasatosporales</taxon>
        <taxon>Streptomycetaceae</taxon>
        <taxon>Streptomyces</taxon>
    </lineage>
</organism>
<dbReference type="Proteomes" id="UP001214441">
    <property type="component" value="Unassembled WGS sequence"/>
</dbReference>
<evidence type="ECO:0000256" key="1">
    <source>
        <dbReference type="SAM" id="MobiDB-lite"/>
    </source>
</evidence>
<evidence type="ECO:0000313" key="3">
    <source>
        <dbReference type="EMBL" id="MDJ1138041.1"/>
    </source>
</evidence>
<feature type="compositionally biased region" description="Pro residues" evidence="1">
    <location>
        <begin position="567"/>
        <end position="601"/>
    </location>
</feature>
<dbReference type="InterPro" id="IPR024361">
    <property type="entry name" value="BACON"/>
</dbReference>
<reference evidence="3 4" key="1">
    <citation type="submission" date="2023-05" db="EMBL/GenBank/DDBJ databases">
        <title>Streptantibioticus silvisoli sp. nov., acidotolerant actinomycetes 1 from pine litter.</title>
        <authorList>
            <person name="Swiecimska M."/>
            <person name="Golinska P."/>
            <person name="Sangal V."/>
            <person name="Wachnowicz B."/>
            <person name="Goodfellow M."/>
        </authorList>
    </citation>
    <scope>NUCLEOTIDE SEQUENCE [LARGE SCALE GENOMIC DNA]</scope>
    <source>
        <strain evidence="3 4">DSM 42109</strain>
    </source>
</reference>
<dbReference type="EMBL" id="JANCPR020000072">
    <property type="protein sequence ID" value="MDJ1138041.1"/>
    <property type="molecule type" value="Genomic_DNA"/>
</dbReference>
<protein>
    <recommendedName>
        <fullName evidence="2">BACON domain-containing protein</fullName>
    </recommendedName>
</protein>